<keyword evidence="2" id="KW-0663">Pyridoxal phosphate</keyword>
<gene>
    <name evidence="7" type="ORF">CDL10_08425</name>
</gene>
<comment type="similarity">
    <text evidence="1">In the C-terminal section; belongs to the class-I pyridoxal-phosphate-dependent aminotransferase family.</text>
</comment>
<dbReference type="InterPro" id="IPR004839">
    <property type="entry name" value="Aminotransferase_I/II_large"/>
</dbReference>
<proteinExistence type="inferred from homology"/>
<dbReference type="PROSITE" id="PS50949">
    <property type="entry name" value="HTH_GNTR"/>
    <property type="match status" value="1"/>
</dbReference>
<dbReference type="OrthoDB" id="594134at2"/>
<dbReference type="InterPro" id="IPR036388">
    <property type="entry name" value="WH-like_DNA-bd_sf"/>
</dbReference>
<dbReference type="GO" id="GO:0003700">
    <property type="term" value="F:DNA-binding transcription factor activity"/>
    <property type="evidence" value="ECO:0007669"/>
    <property type="project" value="InterPro"/>
</dbReference>
<evidence type="ECO:0000313" key="7">
    <source>
        <dbReference type="EMBL" id="PJR04564.1"/>
    </source>
</evidence>
<sequence>MSSPVIHFFETIDIQPDTSQAIYIQIAQQITDAIQRGILPAGSKLPGTRQIAQIIGVHRKTVVAAFEELNVQDWVKTYPNKGTYVIENNLAEQRPLKSNYSKKFTPPSFSFKQTHLFDLPDYPQKTDYFFTDGTPDIRINAVQQWQKYYTATARRKTVWNNQKWYLPHRKPLHTQLSNYLNITRGLRISSDNLLITQNAGMSLYLLTEILLDKEDTIAVAEKNYYKANMIFQKNGTKVKAIPTDKEGMNIDELEKICQESQIRAVYVMPHAHYPTTVSLSKTRRLKLLNLARQYDFIIIEDDWDYDLQYEKMSSLPLYSADDNDRVIYIGEIGKNLIPGYQTGFITGNENLIRTLEQFSHTFTQGENVLMQMTLAEMLEEGEIQKHIKKSKKIYQQRRDYFGYLLNEWFSEDFDFSFPHGGLAFWLESKNRQFNLMKISQKCLENKLYIPPNLLYQNQKESAMRLGFGHLNEQEAEKCLKILKETITEQSTKVKN</sequence>
<organism evidence="7 8">
    <name type="scientific">Avrilella dinanensis</name>
    <dbReference type="NCBI Taxonomy" id="2008672"/>
    <lineage>
        <taxon>Bacteria</taxon>
        <taxon>Pseudomonadati</taxon>
        <taxon>Bacteroidota</taxon>
        <taxon>Flavobacteriia</taxon>
        <taxon>Flavobacteriales</taxon>
        <taxon>Flavobacteriaceae</taxon>
        <taxon>Avrilella</taxon>
    </lineage>
</organism>
<dbReference type="InterPro" id="IPR051446">
    <property type="entry name" value="HTH_trans_reg/aminotransferase"/>
</dbReference>
<keyword evidence="5" id="KW-0804">Transcription</keyword>
<feature type="domain" description="HTH gntR-type" evidence="6">
    <location>
        <begin position="20"/>
        <end position="88"/>
    </location>
</feature>
<keyword evidence="3" id="KW-0805">Transcription regulation</keyword>
<dbReference type="SUPFAM" id="SSF53383">
    <property type="entry name" value="PLP-dependent transferases"/>
    <property type="match status" value="1"/>
</dbReference>
<dbReference type="Proteomes" id="UP000231960">
    <property type="component" value="Unassembled WGS sequence"/>
</dbReference>
<evidence type="ECO:0000256" key="1">
    <source>
        <dbReference type="ARBA" id="ARBA00005384"/>
    </source>
</evidence>
<dbReference type="Pfam" id="PF00392">
    <property type="entry name" value="GntR"/>
    <property type="match status" value="1"/>
</dbReference>
<keyword evidence="8" id="KW-1185">Reference proteome</keyword>
<accession>A0A2M9R6T7</accession>
<dbReference type="CDD" id="cd00609">
    <property type="entry name" value="AAT_like"/>
    <property type="match status" value="1"/>
</dbReference>
<dbReference type="Gene3D" id="3.40.640.10">
    <property type="entry name" value="Type I PLP-dependent aspartate aminotransferase-like (Major domain)"/>
    <property type="match status" value="1"/>
</dbReference>
<evidence type="ECO:0000256" key="4">
    <source>
        <dbReference type="ARBA" id="ARBA00023125"/>
    </source>
</evidence>
<evidence type="ECO:0000313" key="8">
    <source>
        <dbReference type="Proteomes" id="UP000231960"/>
    </source>
</evidence>
<dbReference type="SMART" id="SM00345">
    <property type="entry name" value="HTH_GNTR"/>
    <property type="match status" value="1"/>
</dbReference>
<dbReference type="RefSeq" id="WP_100678123.1">
    <property type="nucleotide sequence ID" value="NZ_NIPO01000001.1"/>
</dbReference>
<dbReference type="InterPro" id="IPR015424">
    <property type="entry name" value="PyrdxlP-dep_Trfase"/>
</dbReference>
<dbReference type="InterPro" id="IPR015421">
    <property type="entry name" value="PyrdxlP-dep_Trfase_major"/>
</dbReference>
<dbReference type="GO" id="GO:0030170">
    <property type="term" value="F:pyridoxal phosphate binding"/>
    <property type="evidence" value="ECO:0007669"/>
    <property type="project" value="InterPro"/>
</dbReference>
<evidence type="ECO:0000256" key="2">
    <source>
        <dbReference type="ARBA" id="ARBA00022898"/>
    </source>
</evidence>
<comment type="caution">
    <text evidence="7">The sequence shown here is derived from an EMBL/GenBank/DDBJ whole genome shotgun (WGS) entry which is preliminary data.</text>
</comment>
<dbReference type="GO" id="GO:0003677">
    <property type="term" value="F:DNA binding"/>
    <property type="evidence" value="ECO:0007669"/>
    <property type="project" value="UniProtKB-KW"/>
</dbReference>
<dbReference type="InterPro" id="IPR036390">
    <property type="entry name" value="WH_DNA-bd_sf"/>
</dbReference>
<evidence type="ECO:0000256" key="5">
    <source>
        <dbReference type="ARBA" id="ARBA00023163"/>
    </source>
</evidence>
<dbReference type="PANTHER" id="PTHR46577:SF1">
    <property type="entry name" value="HTH-TYPE TRANSCRIPTIONAL REGULATORY PROTEIN GABR"/>
    <property type="match status" value="1"/>
</dbReference>
<evidence type="ECO:0000259" key="6">
    <source>
        <dbReference type="PROSITE" id="PS50949"/>
    </source>
</evidence>
<dbReference type="Gene3D" id="1.10.10.10">
    <property type="entry name" value="Winged helix-like DNA-binding domain superfamily/Winged helix DNA-binding domain"/>
    <property type="match status" value="1"/>
</dbReference>
<protein>
    <recommendedName>
        <fullName evidence="6">HTH gntR-type domain-containing protein</fullName>
    </recommendedName>
</protein>
<dbReference type="SUPFAM" id="SSF46785">
    <property type="entry name" value="Winged helix' DNA-binding domain"/>
    <property type="match status" value="1"/>
</dbReference>
<dbReference type="Pfam" id="PF00155">
    <property type="entry name" value="Aminotran_1_2"/>
    <property type="match status" value="1"/>
</dbReference>
<evidence type="ECO:0000256" key="3">
    <source>
        <dbReference type="ARBA" id="ARBA00023015"/>
    </source>
</evidence>
<dbReference type="PANTHER" id="PTHR46577">
    <property type="entry name" value="HTH-TYPE TRANSCRIPTIONAL REGULATORY PROTEIN GABR"/>
    <property type="match status" value="1"/>
</dbReference>
<reference evidence="7 8" key="1">
    <citation type="submission" date="2017-06" db="EMBL/GenBank/DDBJ databases">
        <title>Description of Avrilella dinanensis gen. nov. sp. nov.</title>
        <authorList>
            <person name="Leyer C."/>
            <person name="Sassi M."/>
            <person name="Minet J."/>
            <person name="Kayal S."/>
            <person name="Cattoir V."/>
        </authorList>
    </citation>
    <scope>NUCLEOTIDE SEQUENCE [LARGE SCALE GENOMIC DNA]</scope>
    <source>
        <strain evidence="7 8">UR159</strain>
    </source>
</reference>
<dbReference type="EMBL" id="NIPO01000001">
    <property type="protein sequence ID" value="PJR04564.1"/>
    <property type="molecule type" value="Genomic_DNA"/>
</dbReference>
<dbReference type="InterPro" id="IPR000524">
    <property type="entry name" value="Tscrpt_reg_HTH_GntR"/>
</dbReference>
<name>A0A2M9R6T7_9FLAO</name>
<keyword evidence="4" id="KW-0238">DNA-binding</keyword>
<dbReference type="AlphaFoldDB" id="A0A2M9R6T7"/>
<dbReference type="CDD" id="cd07377">
    <property type="entry name" value="WHTH_GntR"/>
    <property type="match status" value="1"/>
</dbReference>